<dbReference type="AlphaFoldDB" id="A0A369JSN9"/>
<comment type="caution">
    <text evidence="5">The sequence shown here is derived from an EMBL/GenBank/DDBJ whole genome shotgun (WGS) entry which is preliminary data.</text>
</comment>
<evidence type="ECO:0000313" key="6">
    <source>
        <dbReference type="Proteomes" id="UP000076154"/>
    </source>
</evidence>
<dbReference type="InterPro" id="IPR029058">
    <property type="entry name" value="AB_hydrolase_fold"/>
</dbReference>
<keyword evidence="3" id="KW-0732">Signal</keyword>
<comment type="similarity">
    <text evidence="1 3">Belongs to the type-B carboxylesterase/lipase family.</text>
</comment>
<reference evidence="5" key="1">
    <citation type="submission" date="2018-04" db="EMBL/GenBank/DDBJ databases">
        <title>Whole genome sequencing of Hypsizygus marmoreus.</title>
        <authorList>
            <person name="Choi I.-G."/>
            <person name="Min B."/>
            <person name="Kim J.-G."/>
            <person name="Kim S."/>
            <person name="Oh Y.-L."/>
            <person name="Kong W.-S."/>
            <person name="Park H."/>
            <person name="Jeong J."/>
            <person name="Song E.-S."/>
        </authorList>
    </citation>
    <scope>NUCLEOTIDE SEQUENCE [LARGE SCALE GENOMIC DNA]</scope>
    <source>
        <strain evidence="5">51987-8</strain>
    </source>
</reference>
<evidence type="ECO:0000313" key="5">
    <source>
        <dbReference type="EMBL" id="RDB24352.1"/>
    </source>
</evidence>
<evidence type="ECO:0000256" key="1">
    <source>
        <dbReference type="ARBA" id="ARBA00005964"/>
    </source>
</evidence>
<accession>A0A369JSN9</accession>
<evidence type="ECO:0000256" key="2">
    <source>
        <dbReference type="ARBA" id="ARBA00022801"/>
    </source>
</evidence>
<evidence type="ECO:0000259" key="4">
    <source>
        <dbReference type="Pfam" id="PF00135"/>
    </source>
</evidence>
<keyword evidence="6" id="KW-1185">Reference proteome</keyword>
<dbReference type="EMBL" id="LUEZ02000044">
    <property type="protein sequence ID" value="RDB24352.1"/>
    <property type="molecule type" value="Genomic_DNA"/>
</dbReference>
<feature type="chain" id="PRO_5016479130" description="Carboxylic ester hydrolase" evidence="3">
    <location>
        <begin position="19"/>
        <end position="537"/>
    </location>
</feature>
<dbReference type="Proteomes" id="UP000076154">
    <property type="component" value="Unassembled WGS sequence"/>
</dbReference>
<feature type="signal peptide" evidence="3">
    <location>
        <begin position="1"/>
        <end position="18"/>
    </location>
</feature>
<protein>
    <recommendedName>
        <fullName evidence="3">Carboxylic ester hydrolase</fullName>
        <ecNumber evidence="3">3.1.1.-</ecNumber>
    </recommendedName>
</protein>
<dbReference type="InterPro" id="IPR002018">
    <property type="entry name" value="CarbesteraseB"/>
</dbReference>
<dbReference type="GO" id="GO:0016787">
    <property type="term" value="F:hydrolase activity"/>
    <property type="evidence" value="ECO:0007669"/>
    <property type="project" value="UniProtKB-KW"/>
</dbReference>
<feature type="domain" description="Carboxylesterase type B" evidence="4">
    <location>
        <begin position="28"/>
        <end position="506"/>
    </location>
</feature>
<keyword evidence="2 3" id="KW-0378">Hydrolase</keyword>
<evidence type="ECO:0000256" key="3">
    <source>
        <dbReference type="RuleBase" id="RU361235"/>
    </source>
</evidence>
<dbReference type="EC" id="3.1.1.-" evidence="3"/>
<dbReference type="InterPro" id="IPR019826">
    <property type="entry name" value="Carboxylesterase_B_AS"/>
</dbReference>
<dbReference type="OrthoDB" id="408631at2759"/>
<dbReference type="Gene3D" id="3.40.50.1820">
    <property type="entry name" value="alpha/beta hydrolase"/>
    <property type="match status" value="1"/>
</dbReference>
<dbReference type="PROSITE" id="PS00122">
    <property type="entry name" value="CARBOXYLESTERASE_B_1"/>
    <property type="match status" value="1"/>
</dbReference>
<dbReference type="SUPFAM" id="SSF53474">
    <property type="entry name" value="alpha/beta-Hydrolases"/>
    <property type="match status" value="1"/>
</dbReference>
<sequence>MLVLRILSLLFALTGTTCDATVNEGGAAPSVTLDYGTFAGFKNVTSGITRFLGIRYADAPTGNLRWRSPVSPPSQHLGAVDATGFGNACIAATQTEVTPGTSEDCLFGNVYVPINSNKSERKLPVLVYFHGGGFQGGSTHDISPDSLLQQPNPIIFVSFEYRVGQFGFLGGTRVKEDGMLNAGLLDQCAALRWVQLYISQFGGDERRVTIWGQSAGAGSTMFHLLGNGGNNEGLFRAAMGDSPSLSFLPSFTDAYVQGIFDQVSAFAGCGNETDATVMSCLRSASVSQLTLAGSQTVNSRPATLFTFAPIIDDSFLRERPVEAFASGHFAHIPVLFGSNTNEGSGWSASLHDASANTSMPNATSTTVYNFIRGQFTTFTRASFERAVAEFYPLSDFAGSFSLQGQQMYGEMRYICTAALITGTVSRSAKGIEGYHFHYDNPDLGSFHGSELTAFFTGTTHVMEEDQALFSAMQGYWTSFVASGRPGTSKGAPLWSPVAKSEGSPRILLHPGNTTLEGVHGLAERCAFWHSISRELKG</sequence>
<dbReference type="InterPro" id="IPR050309">
    <property type="entry name" value="Type-B_Carboxylest/Lipase"/>
</dbReference>
<dbReference type="Pfam" id="PF00135">
    <property type="entry name" value="COesterase"/>
    <property type="match status" value="1"/>
</dbReference>
<dbReference type="PANTHER" id="PTHR11559">
    <property type="entry name" value="CARBOXYLESTERASE"/>
    <property type="match status" value="1"/>
</dbReference>
<organism evidence="5 6">
    <name type="scientific">Hypsizygus marmoreus</name>
    <name type="common">White beech mushroom</name>
    <name type="synonym">Agaricus marmoreus</name>
    <dbReference type="NCBI Taxonomy" id="39966"/>
    <lineage>
        <taxon>Eukaryota</taxon>
        <taxon>Fungi</taxon>
        <taxon>Dikarya</taxon>
        <taxon>Basidiomycota</taxon>
        <taxon>Agaricomycotina</taxon>
        <taxon>Agaricomycetes</taxon>
        <taxon>Agaricomycetidae</taxon>
        <taxon>Agaricales</taxon>
        <taxon>Tricholomatineae</taxon>
        <taxon>Lyophyllaceae</taxon>
        <taxon>Hypsizygus</taxon>
    </lineage>
</organism>
<gene>
    <name evidence="5" type="ORF">Hypma_008425</name>
</gene>
<dbReference type="InParanoid" id="A0A369JSN9"/>
<proteinExistence type="inferred from homology"/>
<name>A0A369JSN9_HYPMA</name>
<dbReference type="STRING" id="39966.A0A369JSN9"/>